<reference evidence="1" key="1">
    <citation type="submission" date="2021-01" db="EMBL/GenBank/DDBJ databases">
        <title>Complete genome sequence of Clostridiales bacterium R-7.</title>
        <authorList>
            <person name="Mahoney-Kurpe S.C."/>
            <person name="Palevich N."/>
            <person name="Koike S."/>
            <person name="Moon C.D."/>
            <person name="Attwood G.T."/>
        </authorList>
    </citation>
    <scope>NUCLEOTIDE SEQUENCE</scope>
    <source>
        <strain evidence="1">R-7</strain>
    </source>
</reference>
<protein>
    <submittedName>
        <fullName evidence="1">Uncharacterized protein</fullName>
    </submittedName>
</protein>
<dbReference type="EMBL" id="CP068393">
    <property type="protein sequence ID" value="QUC66747.1"/>
    <property type="molecule type" value="Genomic_DNA"/>
</dbReference>
<sequence length="401" mass="44985">MPTLQEKKRMSVPQIMLIVLALAFAAWYLITSLAPEAAPYAQITAGVIGSRYTGDCLIVRDETPFDQEAVSSVEYLAEEGSYVSPGTDICNVYSSGFSTRELETLQDFRDQIKEYQVKLLNAEINTDPQMEKLEAEVLTRAREVRELIGGARGNMNNQEALLAAAIRARQSRLKEKYSGDQRMTRLYDDEQSQLQRIASWTKKSVALKEGLVSFYSDGYEYDLTITNYDKFSPAQVRAMINGQKPASSNDISSKGKTTIYRVVRDGHWVVLMLIKDSNWNPVEGAIYELKLENFKDTMVQAQVLSFTRTGGELEVRLDVQSKVQPVLYIRTCSGVLGDNVTSLTVPTKAIYTQDNMPGVVVVDGEYPFFIPVNVMDEKDGMVYISPIQQGTLYEGQTVKLF</sequence>
<name>A0AC61MVW5_9FIRM</name>
<gene>
    <name evidence="1" type="ORF">JYE49_12965</name>
</gene>
<evidence type="ECO:0000313" key="2">
    <source>
        <dbReference type="Proteomes" id="UP000682782"/>
    </source>
</evidence>
<accession>A0AC61MVW5</accession>
<organism evidence="1 2">
    <name type="scientific">Aristaeella hokkaidonensis</name>
    <dbReference type="NCBI Taxonomy" id="3046382"/>
    <lineage>
        <taxon>Bacteria</taxon>
        <taxon>Bacillati</taxon>
        <taxon>Bacillota</taxon>
        <taxon>Clostridia</taxon>
        <taxon>Eubacteriales</taxon>
        <taxon>Aristaeellaceae</taxon>
        <taxon>Aristaeella</taxon>
    </lineage>
</organism>
<evidence type="ECO:0000313" key="1">
    <source>
        <dbReference type="EMBL" id="QUC66747.1"/>
    </source>
</evidence>
<dbReference type="Proteomes" id="UP000682782">
    <property type="component" value="Chromosome"/>
</dbReference>
<proteinExistence type="predicted"/>
<keyword evidence="2" id="KW-1185">Reference proteome</keyword>